<protein>
    <submittedName>
        <fullName evidence="9">TlpA family protein disulfide reductase</fullName>
    </submittedName>
</protein>
<dbReference type="PANTHER" id="PTHR42852:SF6">
    <property type="entry name" value="THIOL:DISULFIDE INTERCHANGE PROTEIN DSBE"/>
    <property type="match status" value="1"/>
</dbReference>
<dbReference type="EMBL" id="CP051627">
    <property type="protein sequence ID" value="UPT21924.1"/>
    <property type="molecule type" value="Genomic_DNA"/>
</dbReference>
<evidence type="ECO:0000256" key="4">
    <source>
        <dbReference type="ARBA" id="ARBA00023157"/>
    </source>
</evidence>
<keyword evidence="7" id="KW-0732">Signal</keyword>
<keyword evidence="3" id="KW-0735">Signal-anchor</keyword>
<dbReference type="CDD" id="cd02966">
    <property type="entry name" value="TlpA_like_family"/>
    <property type="match status" value="1"/>
</dbReference>
<feature type="chain" id="PRO_5046210733" evidence="7">
    <location>
        <begin position="26"/>
        <end position="205"/>
    </location>
</feature>
<keyword evidence="4" id="KW-1015">Disulfide bond</keyword>
<keyword evidence="3" id="KW-0812">Transmembrane</keyword>
<evidence type="ECO:0000313" key="10">
    <source>
        <dbReference type="Proteomes" id="UP000832041"/>
    </source>
</evidence>
<dbReference type="InterPro" id="IPR036249">
    <property type="entry name" value="Thioredoxin-like_sf"/>
</dbReference>
<organism evidence="9 10">
    <name type="scientific">Thermobifida alba</name>
    <name type="common">Thermomonospora alba</name>
    <dbReference type="NCBI Taxonomy" id="53522"/>
    <lineage>
        <taxon>Bacteria</taxon>
        <taxon>Bacillati</taxon>
        <taxon>Actinomycetota</taxon>
        <taxon>Actinomycetes</taxon>
        <taxon>Streptosporangiales</taxon>
        <taxon>Nocardiopsidaceae</taxon>
        <taxon>Thermobifida</taxon>
    </lineage>
</organism>
<dbReference type="InterPro" id="IPR013766">
    <property type="entry name" value="Thioredoxin_domain"/>
</dbReference>
<feature type="region of interest" description="Disordered" evidence="6">
    <location>
        <begin position="41"/>
        <end position="68"/>
    </location>
</feature>
<evidence type="ECO:0000256" key="1">
    <source>
        <dbReference type="ARBA" id="ARBA00004196"/>
    </source>
</evidence>
<dbReference type="SUPFAM" id="SSF52833">
    <property type="entry name" value="Thioredoxin-like"/>
    <property type="match status" value="1"/>
</dbReference>
<dbReference type="PROSITE" id="PS51352">
    <property type="entry name" value="THIOREDOXIN_2"/>
    <property type="match status" value="1"/>
</dbReference>
<dbReference type="PANTHER" id="PTHR42852">
    <property type="entry name" value="THIOL:DISULFIDE INTERCHANGE PROTEIN DSBE"/>
    <property type="match status" value="1"/>
</dbReference>
<accession>A0ABY4L3J0</accession>
<dbReference type="InterPro" id="IPR000866">
    <property type="entry name" value="AhpC/TSA"/>
</dbReference>
<comment type="subcellular location">
    <subcellularLocation>
        <location evidence="1">Cell envelope</location>
    </subcellularLocation>
</comment>
<dbReference type="Pfam" id="PF00578">
    <property type="entry name" value="AhpC-TSA"/>
    <property type="match status" value="1"/>
</dbReference>
<dbReference type="InterPro" id="IPR050553">
    <property type="entry name" value="Thioredoxin_ResA/DsbE_sf"/>
</dbReference>
<evidence type="ECO:0000256" key="2">
    <source>
        <dbReference type="ARBA" id="ARBA00022748"/>
    </source>
</evidence>
<dbReference type="InterPro" id="IPR017937">
    <property type="entry name" value="Thioredoxin_CS"/>
</dbReference>
<evidence type="ECO:0000256" key="3">
    <source>
        <dbReference type="ARBA" id="ARBA00022968"/>
    </source>
</evidence>
<evidence type="ECO:0000313" key="9">
    <source>
        <dbReference type="EMBL" id="UPT21924.1"/>
    </source>
</evidence>
<feature type="compositionally biased region" description="Basic and acidic residues" evidence="6">
    <location>
        <begin position="58"/>
        <end position="68"/>
    </location>
</feature>
<keyword evidence="5" id="KW-0676">Redox-active center</keyword>
<name>A0ABY4L3J0_THEAE</name>
<evidence type="ECO:0000256" key="6">
    <source>
        <dbReference type="SAM" id="MobiDB-lite"/>
    </source>
</evidence>
<feature type="domain" description="Thioredoxin" evidence="8">
    <location>
        <begin position="57"/>
        <end position="199"/>
    </location>
</feature>
<gene>
    <name evidence="9" type="ORF">FOF52_13955</name>
</gene>
<evidence type="ECO:0000259" key="8">
    <source>
        <dbReference type="PROSITE" id="PS51352"/>
    </source>
</evidence>
<reference evidence="9 10" key="1">
    <citation type="submission" date="2020-04" db="EMBL/GenBank/DDBJ databases">
        <title>Thermobifida alba genome sequencing and assembly.</title>
        <authorList>
            <person name="Luzics S."/>
            <person name="Horvath B."/>
            <person name="Nagy I."/>
            <person name="Toth A."/>
            <person name="Nagy I."/>
            <person name="Kukolya J."/>
        </authorList>
    </citation>
    <scope>NUCLEOTIDE SEQUENCE [LARGE SCALE GENOMIC DNA]</scope>
    <source>
        <strain evidence="9 10">DSM 43795</strain>
    </source>
</reference>
<dbReference type="Proteomes" id="UP000832041">
    <property type="component" value="Chromosome"/>
</dbReference>
<dbReference type="Gene3D" id="3.40.30.10">
    <property type="entry name" value="Glutaredoxin"/>
    <property type="match status" value="1"/>
</dbReference>
<evidence type="ECO:0000256" key="7">
    <source>
        <dbReference type="SAM" id="SignalP"/>
    </source>
</evidence>
<keyword evidence="2" id="KW-0201">Cytochrome c-type biogenesis</keyword>
<feature type="signal peptide" evidence="7">
    <location>
        <begin position="1"/>
        <end position="25"/>
    </location>
</feature>
<evidence type="ECO:0000256" key="5">
    <source>
        <dbReference type="ARBA" id="ARBA00023284"/>
    </source>
</evidence>
<sequence length="205" mass="21572">MPFTSPGPRVRAAVLRGVAAVAVLAALVGCAGKVDTGAASEDDRYISGDGSSTLFPAAEREPAPRVEGETLDGDPVSLADYSGDVVVVNFWASWCAPCRAETPVLNEVSAEHADEGVRFLGVNIKDNLTSAQAFERNNEVGYPSLYDQPGEIPQAFRDTVPPQAIPSTLVIDRQGRIAARVIGATDYRELTDLVGTVAAEDADSP</sequence>
<dbReference type="PROSITE" id="PS00194">
    <property type="entry name" value="THIOREDOXIN_1"/>
    <property type="match status" value="1"/>
</dbReference>
<proteinExistence type="predicted"/>
<dbReference type="RefSeq" id="WP_248590401.1">
    <property type="nucleotide sequence ID" value="NZ_BAABEB010000003.1"/>
</dbReference>
<keyword evidence="10" id="KW-1185">Reference proteome</keyword>